<gene>
    <name evidence="2" type="ORF">ABI_17130</name>
</gene>
<dbReference type="Proteomes" id="UP000006512">
    <property type="component" value="Unassembled WGS sequence"/>
</dbReference>
<sequence length="193" mass="21113">MYVRAYRSALGLGLSLALMVSVAQPGQAQPAPRPETLQAGLSGRWSGYLEYRDYQSNEAFRLPMVSYMSVAPDTVTVTRLSSFDDGPQTGMVFITTTTLYGDTGATSAMFRKGRVVEVVTDQARVARAVDAVHWTVIFERDGVDGGQESHIRETETRDGDTLTRLKEVKPLGGEDSAYVFRNITVLSRAPSVP</sequence>
<keyword evidence="1" id="KW-0732">Signal</keyword>
<dbReference type="EMBL" id="GL883077">
    <property type="protein sequence ID" value="EGF93273.1"/>
    <property type="molecule type" value="Genomic_DNA"/>
</dbReference>
<feature type="chain" id="PRO_5003314187" description="THAP4-like heme-binding beta-barrel domain-containing protein" evidence="1">
    <location>
        <begin position="24"/>
        <end position="193"/>
    </location>
</feature>
<evidence type="ECO:0000256" key="1">
    <source>
        <dbReference type="SAM" id="SignalP"/>
    </source>
</evidence>
<reference evidence="3" key="1">
    <citation type="submission" date="2011-03" db="EMBL/GenBank/DDBJ databases">
        <title>Draft genome sequence of Brevundimonas diminuta.</title>
        <authorList>
            <person name="Brown P.J.B."/>
            <person name="Buechlein A."/>
            <person name="Hemmerich C."/>
            <person name="Brun Y.V."/>
        </authorList>
    </citation>
    <scope>NUCLEOTIDE SEQUENCE [LARGE SCALE GENOMIC DNA]</scope>
    <source>
        <strain evidence="3">C19</strain>
    </source>
</reference>
<dbReference type="RefSeq" id="WP_006272469.1">
    <property type="nucleotide sequence ID" value="NZ_GL883077.1"/>
</dbReference>
<protein>
    <recommendedName>
        <fullName evidence="4">THAP4-like heme-binding beta-barrel domain-containing protein</fullName>
    </recommendedName>
</protein>
<evidence type="ECO:0000313" key="3">
    <source>
        <dbReference type="Proteomes" id="UP000006512"/>
    </source>
</evidence>
<dbReference type="OrthoDB" id="7629150at2"/>
<accession>F4QK95</accession>
<evidence type="ECO:0000313" key="2">
    <source>
        <dbReference type="EMBL" id="EGF93273.1"/>
    </source>
</evidence>
<name>F4QK95_9CAUL</name>
<evidence type="ECO:0008006" key="4">
    <source>
        <dbReference type="Google" id="ProtNLM"/>
    </source>
</evidence>
<dbReference type="eggNOG" id="ENOG50348DJ">
    <property type="taxonomic scope" value="Bacteria"/>
</dbReference>
<feature type="signal peptide" evidence="1">
    <location>
        <begin position="1"/>
        <end position="23"/>
    </location>
</feature>
<dbReference type="AlphaFoldDB" id="F4QK95"/>
<proteinExistence type="predicted"/>
<dbReference type="HOGENOM" id="CLU_1406226_0_0_5"/>
<keyword evidence="3" id="KW-1185">Reference proteome</keyword>
<organism evidence="2 3">
    <name type="scientific">Asticcacaulis biprosthecium C19</name>
    <dbReference type="NCBI Taxonomy" id="715226"/>
    <lineage>
        <taxon>Bacteria</taxon>
        <taxon>Pseudomonadati</taxon>
        <taxon>Pseudomonadota</taxon>
        <taxon>Alphaproteobacteria</taxon>
        <taxon>Caulobacterales</taxon>
        <taxon>Caulobacteraceae</taxon>
        <taxon>Asticcacaulis</taxon>
    </lineage>
</organism>